<evidence type="ECO:0000256" key="4">
    <source>
        <dbReference type="ARBA" id="ARBA00022679"/>
    </source>
</evidence>
<evidence type="ECO:0000256" key="3">
    <source>
        <dbReference type="ARBA" id="ARBA00022475"/>
    </source>
</evidence>
<protein>
    <submittedName>
        <fullName evidence="10">Sugar transferase</fullName>
    </submittedName>
</protein>
<dbReference type="Pfam" id="PF02397">
    <property type="entry name" value="Bac_transf"/>
    <property type="match status" value="1"/>
</dbReference>
<dbReference type="EMBL" id="JACNJN010000122">
    <property type="protein sequence ID" value="MBC8335775.1"/>
    <property type="molecule type" value="Genomic_DNA"/>
</dbReference>
<name>A0A8J6TIH3_9CHLR</name>
<sequence length="476" mass="54389">MKLRINVGSADRQKLLLLVILASGDFFMVSLASWLAWNIQFGRGILISDALMDFKFFSYDILFVAVAFVGIFAVSGLYDQDYLLSGVKEYGLVFQSCNYGMVALVLASYLNPSQLLSRDWLLGSWILSIIGVIAMRFSMRRLFFLLRRSKGWFIQKTLLVGVNDHAIMIARQIRQQATGVEIIGFLDEFLPVETTILDGVKVLGTPDQLHEIAISQHVDQVILFSNAVAWETFRDTMYQSGYKHRFRLNLSPGFYEILTSGFKITHQGLVPLISIKPTRIQGADWILKTALDYVLGMLLFLISLPLNLLIIFSIYFSDGRPLFAHHKVLGLNGEIFWMRKFRTNFVGKTRRRLDDPDLKIDIGKEDSNFWIGRFLFQSGLDKLPQLWAVLRGKLSLVGPRAMAADGEYTESQGFHPSLLTVKPGWTGPWAVWGANTIADEKRLNLHYIRNWTIWSDLQILFQTFRLALNRQTRIDK</sequence>
<evidence type="ECO:0000256" key="7">
    <source>
        <dbReference type="ARBA" id="ARBA00023136"/>
    </source>
</evidence>
<evidence type="ECO:0000313" key="11">
    <source>
        <dbReference type="Proteomes" id="UP000614469"/>
    </source>
</evidence>
<comment type="similarity">
    <text evidence="2">Belongs to the bacterial sugar transferase family.</text>
</comment>
<feature type="transmembrane region" description="Helical" evidence="8">
    <location>
        <begin position="293"/>
        <end position="316"/>
    </location>
</feature>
<evidence type="ECO:0000256" key="1">
    <source>
        <dbReference type="ARBA" id="ARBA00004236"/>
    </source>
</evidence>
<evidence type="ECO:0000256" key="8">
    <source>
        <dbReference type="SAM" id="Phobius"/>
    </source>
</evidence>
<evidence type="ECO:0000256" key="2">
    <source>
        <dbReference type="ARBA" id="ARBA00006464"/>
    </source>
</evidence>
<dbReference type="AlphaFoldDB" id="A0A8J6TIH3"/>
<reference evidence="10 11" key="1">
    <citation type="submission" date="2020-08" db="EMBL/GenBank/DDBJ databases">
        <title>Bridging the membrane lipid divide: bacteria of the FCB group superphylum have the potential to synthesize archaeal ether lipids.</title>
        <authorList>
            <person name="Villanueva L."/>
            <person name="Von Meijenfeldt F.A.B."/>
            <person name="Westbye A.B."/>
            <person name="Yadav S."/>
            <person name="Hopmans E.C."/>
            <person name="Dutilh B.E."/>
            <person name="Sinninghe Damste J.S."/>
        </authorList>
    </citation>
    <scope>NUCLEOTIDE SEQUENCE [LARGE SCALE GENOMIC DNA]</scope>
    <source>
        <strain evidence="10">NIOZ-UU36</strain>
    </source>
</reference>
<feature type="transmembrane region" description="Helical" evidence="8">
    <location>
        <begin position="90"/>
        <end position="110"/>
    </location>
</feature>
<dbReference type="GO" id="GO:0016780">
    <property type="term" value="F:phosphotransferase activity, for other substituted phosphate groups"/>
    <property type="evidence" value="ECO:0007669"/>
    <property type="project" value="TreeGrafter"/>
</dbReference>
<dbReference type="PANTHER" id="PTHR30576:SF4">
    <property type="entry name" value="UNDECAPRENYL-PHOSPHATE GALACTOSE PHOSPHOTRANSFERASE"/>
    <property type="match status" value="1"/>
</dbReference>
<dbReference type="Gene3D" id="3.40.50.720">
    <property type="entry name" value="NAD(P)-binding Rossmann-like Domain"/>
    <property type="match status" value="1"/>
</dbReference>
<organism evidence="10 11">
    <name type="scientific">Candidatus Desulfolinea nitratireducens</name>
    <dbReference type="NCBI Taxonomy" id="2841698"/>
    <lineage>
        <taxon>Bacteria</taxon>
        <taxon>Bacillati</taxon>
        <taxon>Chloroflexota</taxon>
        <taxon>Anaerolineae</taxon>
        <taxon>Anaerolineales</taxon>
        <taxon>Anaerolineales incertae sedis</taxon>
        <taxon>Candidatus Desulfolinea</taxon>
    </lineage>
</organism>
<evidence type="ECO:0000256" key="6">
    <source>
        <dbReference type="ARBA" id="ARBA00022989"/>
    </source>
</evidence>
<dbReference type="Proteomes" id="UP000614469">
    <property type="component" value="Unassembled WGS sequence"/>
</dbReference>
<keyword evidence="5 8" id="KW-0812">Transmembrane</keyword>
<feature type="transmembrane region" description="Helical" evidence="8">
    <location>
        <begin position="15"/>
        <end position="37"/>
    </location>
</feature>
<gene>
    <name evidence="10" type="ORF">H8E29_10940</name>
</gene>
<feature type="transmembrane region" description="Helical" evidence="8">
    <location>
        <begin position="57"/>
        <end position="78"/>
    </location>
</feature>
<dbReference type="PANTHER" id="PTHR30576">
    <property type="entry name" value="COLANIC BIOSYNTHESIS UDP-GLUCOSE LIPID CARRIER TRANSFERASE"/>
    <property type="match status" value="1"/>
</dbReference>
<feature type="transmembrane region" description="Helical" evidence="8">
    <location>
        <begin position="122"/>
        <end position="139"/>
    </location>
</feature>
<dbReference type="InterPro" id="IPR003362">
    <property type="entry name" value="Bact_transf"/>
</dbReference>
<evidence type="ECO:0000313" key="10">
    <source>
        <dbReference type="EMBL" id="MBC8335775.1"/>
    </source>
</evidence>
<evidence type="ECO:0000256" key="5">
    <source>
        <dbReference type="ARBA" id="ARBA00022692"/>
    </source>
</evidence>
<keyword evidence="4 10" id="KW-0808">Transferase</keyword>
<proteinExistence type="inferred from homology"/>
<comment type="caution">
    <text evidence="10">The sequence shown here is derived from an EMBL/GenBank/DDBJ whole genome shotgun (WGS) entry which is preliminary data.</text>
</comment>
<feature type="domain" description="Bacterial sugar transferase" evidence="9">
    <location>
        <begin position="288"/>
        <end position="467"/>
    </location>
</feature>
<dbReference type="GO" id="GO:0005886">
    <property type="term" value="C:plasma membrane"/>
    <property type="evidence" value="ECO:0007669"/>
    <property type="project" value="UniProtKB-SubCell"/>
</dbReference>
<keyword evidence="7 8" id="KW-0472">Membrane</keyword>
<dbReference type="Pfam" id="PF13727">
    <property type="entry name" value="CoA_binding_3"/>
    <property type="match status" value="1"/>
</dbReference>
<comment type="subcellular location">
    <subcellularLocation>
        <location evidence="1">Cell membrane</location>
    </subcellularLocation>
</comment>
<keyword evidence="3" id="KW-1003">Cell membrane</keyword>
<evidence type="ECO:0000259" key="9">
    <source>
        <dbReference type="Pfam" id="PF02397"/>
    </source>
</evidence>
<keyword evidence="6 8" id="KW-1133">Transmembrane helix</keyword>
<accession>A0A8J6TIH3</accession>